<feature type="domain" description="Flagellar protein FlgJ N-terminal" evidence="1">
    <location>
        <begin position="47"/>
        <end position="95"/>
    </location>
</feature>
<reference evidence="2" key="1">
    <citation type="submission" date="2020-12" db="EMBL/GenBank/DDBJ databases">
        <title>Methylobrevis albus sp. nov., isolated from fresh water lack sediment.</title>
        <authorList>
            <person name="Zou Q."/>
        </authorList>
    </citation>
    <scope>NUCLEOTIDE SEQUENCE</scope>
    <source>
        <strain evidence="2">L22</strain>
    </source>
</reference>
<evidence type="ECO:0000259" key="1">
    <source>
        <dbReference type="Pfam" id="PF10135"/>
    </source>
</evidence>
<dbReference type="InterPro" id="IPR019301">
    <property type="entry name" value="Flagellar_prot_FlgJ_N"/>
</dbReference>
<keyword evidence="3" id="KW-1185">Reference proteome</keyword>
<accession>A0A931I0T0</accession>
<dbReference type="Proteomes" id="UP000631694">
    <property type="component" value="Unassembled WGS sequence"/>
</dbReference>
<name>A0A931I0T0_9HYPH</name>
<dbReference type="EMBL" id="JADZLT010000040">
    <property type="protein sequence ID" value="MBH0236863.1"/>
    <property type="molecule type" value="Genomic_DNA"/>
</dbReference>
<dbReference type="Pfam" id="PF10135">
    <property type="entry name" value="Rod-binding"/>
    <property type="match status" value="1"/>
</dbReference>
<organism evidence="2 3">
    <name type="scientific">Methylobrevis albus</name>
    <dbReference type="NCBI Taxonomy" id="2793297"/>
    <lineage>
        <taxon>Bacteria</taxon>
        <taxon>Pseudomonadati</taxon>
        <taxon>Pseudomonadota</taxon>
        <taxon>Alphaproteobacteria</taxon>
        <taxon>Hyphomicrobiales</taxon>
        <taxon>Pleomorphomonadaceae</taxon>
        <taxon>Methylobrevis</taxon>
    </lineage>
</organism>
<protein>
    <submittedName>
        <fullName evidence="2">Rod-binding protein</fullName>
    </submittedName>
</protein>
<evidence type="ECO:0000313" key="2">
    <source>
        <dbReference type="EMBL" id="MBH0236863.1"/>
    </source>
</evidence>
<evidence type="ECO:0000313" key="3">
    <source>
        <dbReference type="Proteomes" id="UP000631694"/>
    </source>
</evidence>
<sequence length="105" mass="11013">MDVAAMLAVQAPAATRAPAAAPADARRARAEAMASDFESVFLANYLKSMFEGVGENEITGGGTGTESWKELLVDEYANSFAARGGIGLAEPIARQLLQIQEANPQ</sequence>
<dbReference type="RefSeq" id="WP_197309958.1">
    <property type="nucleotide sequence ID" value="NZ_JADZLT010000040.1"/>
</dbReference>
<comment type="caution">
    <text evidence="2">The sequence shown here is derived from an EMBL/GenBank/DDBJ whole genome shotgun (WGS) entry which is preliminary data.</text>
</comment>
<dbReference type="AlphaFoldDB" id="A0A931I0T0"/>
<gene>
    <name evidence="2" type="ORF">I5731_03420</name>
</gene>
<proteinExistence type="predicted"/>